<protein>
    <submittedName>
        <fullName evidence="1">Uncharacterized protein</fullName>
    </submittedName>
</protein>
<evidence type="ECO:0000313" key="1">
    <source>
        <dbReference type="EMBL" id="KAI4865385.1"/>
    </source>
</evidence>
<proteinExistence type="predicted"/>
<organism evidence="1 2">
    <name type="scientific">Hypoxylon rubiginosum</name>
    <dbReference type="NCBI Taxonomy" id="110542"/>
    <lineage>
        <taxon>Eukaryota</taxon>
        <taxon>Fungi</taxon>
        <taxon>Dikarya</taxon>
        <taxon>Ascomycota</taxon>
        <taxon>Pezizomycotina</taxon>
        <taxon>Sordariomycetes</taxon>
        <taxon>Xylariomycetidae</taxon>
        <taxon>Xylariales</taxon>
        <taxon>Hypoxylaceae</taxon>
        <taxon>Hypoxylon</taxon>
    </lineage>
</organism>
<keyword evidence="2" id="KW-1185">Reference proteome</keyword>
<comment type="caution">
    <text evidence="1">The sequence shown here is derived from an EMBL/GenBank/DDBJ whole genome shotgun (WGS) entry which is preliminary data.</text>
</comment>
<dbReference type="EMBL" id="MU393472">
    <property type="protein sequence ID" value="KAI4865385.1"/>
    <property type="molecule type" value="Genomic_DNA"/>
</dbReference>
<evidence type="ECO:0000313" key="2">
    <source>
        <dbReference type="Proteomes" id="UP001497700"/>
    </source>
</evidence>
<gene>
    <name evidence="1" type="ORF">F4820DRAFT_420273</name>
</gene>
<reference evidence="1 2" key="1">
    <citation type="journal article" date="2022" name="New Phytol.">
        <title>Ecological generalism drives hyperdiversity of secondary metabolite gene clusters in xylarialean endophytes.</title>
        <authorList>
            <person name="Franco M.E.E."/>
            <person name="Wisecaver J.H."/>
            <person name="Arnold A.E."/>
            <person name="Ju Y.M."/>
            <person name="Slot J.C."/>
            <person name="Ahrendt S."/>
            <person name="Moore L.P."/>
            <person name="Eastman K.E."/>
            <person name="Scott K."/>
            <person name="Konkel Z."/>
            <person name="Mondo S.J."/>
            <person name="Kuo A."/>
            <person name="Hayes R.D."/>
            <person name="Haridas S."/>
            <person name="Andreopoulos B."/>
            <person name="Riley R."/>
            <person name="LaButti K."/>
            <person name="Pangilinan J."/>
            <person name="Lipzen A."/>
            <person name="Amirebrahimi M."/>
            <person name="Yan J."/>
            <person name="Adam C."/>
            <person name="Keymanesh K."/>
            <person name="Ng V."/>
            <person name="Louie K."/>
            <person name="Northen T."/>
            <person name="Drula E."/>
            <person name="Henrissat B."/>
            <person name="Hsieh H.M."/>
            <person name="Youens-Clark K."/>
            <person name="Lutzoni F."/>
            <person name="Miadlikowska J."/>
            <person name="Eastwood D.C."/>
            <person name="Hamelin R.C."/>
            <person name="Grigoriev I.V."/>
            <person name="U'Ren J.M."/>
        </authorList>
    </citation>
    <scope>NUCLEOTIDE SEQUENCE [LARGE SCALE GENOMIC DNA]</scope>
    <source>
        <strain evidence="1 2">CBS 119005</strain>
    </source>
</reference>
<accession>A0ACB9Z317</accession>
<name>A0ACB9Z317_9PEZI</name>
<dbReference type="Proteomes" id="UP001497700">
    <property type="component" value="Unassembled WGS sequence"/>
</dbReference>
<sequence length="250" mass="26979">MSTVVLITGANRGIGKGLLERYLRLPNHTVIAANRNPDHPTSKALAKLPTAEGTKLIVVKVDATVWQDPFDAVKTLEDQGIDHIDIIVANAGVSYIWPTVAEVKPEDMEGHYRPNVYGYVSLYQATRGLLKKSKREPVLANMGSNAGSLSSPLPFPNAAYGPSKGAAGWYTLKIDMEEPWLNSTALAPGWVHTELGDAGAVSFGVDEATIARLMIGLDESCDGMMKVLAATSKERHGGKLIMWTGEVLPW</sequence>